<dbReference type="InterPro" id="IPR046947">
    <property type="entry name" value="LytR-like"/>
</dbReference>
<reference evidence="3" key="1">
    <citation type="submission" date="2020-10" db="EMBL/GenBank/DDBJ databases">
        <authorList>
            <person name="Gilroy R."/>
        </authorList>
    </citation>
    <scope>NUCLEOTIDE SEQUENCE</scope>
    <source>
        <strain evidence="3">F1-3629</strain>
    </source>
</reference>
<keyword evidence="1" id="KW-1133">Transmembrane helix</keyword>
<feature type="transmembrane region" description="Helical" evidence="1">
    <location>
        <begin position="124"/>
        <end position="145"/>
    </location>
</feature>
<feature type="domain" description="HTH LytTR-type" evidence="2">
    <location>
        <begin position="175"/>
        <end position="278"/>
    </location>
</feature>
<keyword evidence="1" id="KW-0812">Transmembrane</keyword>
<feature type="transmembrane region" description="Helical" evidence="1">
    <location>
        <begin position="84"/>
        <end position="104"/>
    </location>
</feature>
<dbReference type="PANTHER" id="PTHR37299:SF1">
    <property type="entry name" value="STAGE 0 SPORULATION PROTEIN A HOMOLOG"/>
    <property type="match status" value="1"/>
</dbReference>
<dbReference type="EMBL" id="JADIMJ010000109">
    <property type="protein sequence ID" value="MBO8454482.1"/>
    <property type="molecule type" value="Genomic_DNA"/>
</dbReference>
<feature type="transmembrane region" description="Helical" evidence="1">
    <location>
        <begin position="21"/>
        <end position="38"/>
    </location>
</feature>
<gene>
    <name evidence="3" type="ORF">IAC07_07170</name>
</gene>
<dbReference type="Proteomes" id="UP000771749">
    <property type="component" value="Unassembled WGS sequence"/>
</dbReference>
<reference evidence="3" key="2">
    <citation type="journal article" date="2021" name="PeerJ">
        <title>Extensive microbial diversity within the chicken gut microbiome revealed by metagenomics and culture.</title>
        <authorList>
            <person name="Gilroy R."/>
            <person name="Ravi A."/>
            <person name="Getino M."/>
            <person name="Pursley I."/>
            <person name="Horton D.L."/>
            <person name="Alikhan N.F."/>
            <person name="Baker D."/>
            <person name="Gharbi K."/>
            <person name="Hall N."/>
            <person name="Watson M."/>
            <person name="Adriaenssens E.M."/>
            <person name="Foster-Nyarko E."/>
            <person name="Jarju S."/>
            <person name="Secka A."/>
            <person name="Antonio M."/>
            <person name="Oren A."/>
            <person name="Chaudhuri R.R."/>
            <person name="La Ragione R."/>
            <person name="Hildebrand F."/>
            <person name="Pallen M.J."/>
        </authorList>
    </citation>
    <scope>NUCLEOTIDE SEQUENCE</scope>
    <source>
        <strain evidence="3">F1-3629</strain>
    </source>
</reference>
<dbReference type="PANTHER" id="PTHR37299">
    <property type="entry name" value="TRANSCRIPTIONAL REGULATOR-RELATED"/>
    <property type="match status" value="1"/>
</dbReference>
<evidence type="ECO:0000259" key="2">
    <source>
        <dbReference type="SMART" id="SM00850"/>
    </source>
</evidence>
<protein>
    <submittedName>
        <fullName evidence="3">LytTR family transcriptional regulator</fullName>
    </submittedName>
</protein>
<keyword evidence="1" id="KW-0472">Membrane</keyword>
<dbReference type="SMART" id="SM00850">
    <property type="entry name" value="LytTR"/>
    <property type="match status" value="1"/>
</dbReference>
<name>A0A940DNY5_9BACT</name>
<dbReference type="AlphaFoldDB" id="A0A940DNY5"/>
<dbReference type="GO" id="GO:0000156">
    <property type="term" value="F:phosphorelay response regulator activity"/>
    <property type="evidence" value="ECO:0007669"/>
    <property type="project" value="InterPro"/>
</dbReference>
<dbReference type="GO" id="GO:0003677">
    <property type="term" value="F:DNA binding"/>
    <property type="evidence" value="ECO:0007669"/>
    <property type="project" value="InterPro"/>
</dbReference>
<dbReference type="InterPro" id="IPR007492">
    <property type="entry name" value="LytTR_DNA-bd_dom"/>
</dbReference>
<sequence>MQKRRMLPKYLLERHQLTGTVTFAVLFSIIYLNLYVPFSDTAWFRLGNSVLFLFTAGFIAISILFLAASRVVMYKTRKMFGMTVLQYVLWCVAEVVVICLFYTFVTADIVRPEGVSATVAFFKALISASVALLVPYMMSAMYFIISEKEKTIRMMSVSAGVRNDMPMSFYDNGGSLKLAVKSSDLYYIESDDNYVKVWYGDAGGRLRMYQLRSSMKNIEEAFKDTKLVRCNRKYVVNMQKVKSLRKDPEGYFLCLDCSEIPPVPVTRTYSGKVLSCFSGAGGGA</sequence>
<dbReference type="Gene3D" id="2.40.50.1020">
    <property type="entry name" value="LytTr DNA-binding domain"/>
    <property type="match status" value="1"/>
</dbReference>
<accession>A0A940DNY5</accession>
<proteinExistence type="predicted"/>
<comment type="caution">
    <text evidence="3">The sequence shown here is derived from an EMBL/GenBank/DDBJ whole genome shotgun (WGS) entry which is preliminary data.</text>
</comment>
<dbReference type="Pfam" id="PF04397">
    <property type="entry name" value="LytTR"/>
    <property type="match status" value="1"/>
</dbReference>
<evidence type="ECO:0000256" key="1">
    <source>
        <dbReference type="SAM" id="Phobius"/>
    </source>
</evidence>
<feature type="transmembrane region" description="Helical" evidence="1">
    <location>
        <begin position="50"/>
        <end position="72"/>
    </location>
</feature>
<organism evidence="3 4">
    <name type="scientific">Candidatus Cryptobacteroides gallistercoris</name>
    <dbReference type="NCBI Taxonomy" id="2840765"/>
    <lineage>
        <taxon>Bacteria</taxon>
        <taxon>Pseudomonadati</taxon>
        <taxon>Bacteroidota</taxon>
        <taxon>Bacteroidia</taxon>
        <taxon>Bacteroidales</taxon>
        <taxon>Candidatus Cryptobacteroides</taxon>
    </lineage>
</organism>
<evidence type="ECO:0000313" key="3">
    <source>
        <dbReference type="EMBL" id="MBO8454482.1"/>
    </source>
</evidence>
<evidence type="ECO:0000313" key="4">
    <source>
        <dbReference type="Proteomes" id="UP000771749"/>
    </source>
</evidence>